<dbReference type="InterPro" id="IPR050626">
    <property type="entry name" value="Peptidase_M16"/>
</dbReference>
<dbReference type="Pfam" id="PF05193">
    <property type="entry name" value="Peptidase_M16_C"/>
    <property type="match status" value="1"/>
</dbReference>
<proteinExistence type="predicted"/>
<dbReference type="GO" id="GO:0046872">
    <property type="term" value="F:metal ion binding"/>
    <property type="evidence" value="ECO:0007669"/>
    <property type="project" value="UniProtKB-KW"/>
</dbReference>
<gene>
    <name evidence="4" type="ORF">CONLIGDRAFT_684853</name>
</gene>
<dbReference type="InterPro" id="IPR011249">
    <property type="entry name" value="Metalloenz_LuxS/M16"/>
</dbReference>
<dbReference type="SUPFAM" id="SSF63411">
    <property type="entry name" value="LuxS/MPP-like metallohydrolase"/>
    <property type="match status" value="1"/>
</dbReference>
<name>A0A1J7IBX2_9PEZI</name>
<dbReference type="PANTHER" id="PTHR43690">
    <property type="entry name" value="NARDILYSIN"/>
    <property type="match status" value="1"/>
</dbReference>
<accession>A0A1J7IBX2</accession>
<protein>
    <recommendedName>
        <fullName evidence="3">Peptidase M16 C-terminal domain-containing protein</fullName>
    </recommendedName>
</protein>
<dbReference type="AlphaFoldDB" id="A0A1J7IBX2"/>
<dbReference type="GO" id="GO:0005739">
    <property type="term" value="C:mitochondrion"/>
    <property type="evidence" value="ECO:0007669"/>
    <property type="project" value="TreeGrafter"/>
</dbReference>
<reference evidence="4 5" key="1">
    <citation type="submission" date="2016-10" db="EMBL/GenBank/DDBJ databases">
        <title>Draft genome sequence of Coniochaeta ligniaria NRRL30616, a lignocellulolytic fungus for bioabatement of inhibitors in plant biomass hydrolysates.</title>
        <authorList>
            <consortium name="DOE Joint Genome Institute"/>
            <person name="Jimenez D.J."/>
            <person name="Hector R.E."/>
            <person name="Riley R."/>
            <person name="Sun H."/>
            <person name="Grigoriev I.V."/>
            <person name="Van Elsas J.D."/>
            <person name="Nichols N.N."/>
        </authorList>
    </citation>
    <scope>NUCLEOTIDE SEQUENCE [LARGE SCALE GENOMIC DNA]</scope>
    <source>
        <strain evidence="4 5">NRRL 30616</strain>
    </source>
</reference>
<keyword evidence="5" id="KW-1185">Reference proteome</keyword>
<dbReference type="InParanoid" id="A0A1J7IBX2"/>
<sequence>MSQQQPASRLHPRRLSQQQRYFYARRRSRARRTGIGGEEDNLEEDEDEDEDEDELTRVEERDEEARMNELTRKCGDELMIVGEMPLGDTRSLLGLYTLLAVSLGTVIRRLTSVTPDPSISPHEAIPSQGSMAAYCAAIPTASDAPPRPSSLQFIPTVSTSSGNNARLVHRVHWTVSGPWRHGDFLGVERSPSIFRPRWWTGTYYGVLKTEPEARGVNVREKFIEFYEKHYSANRMKLCVIGREPLDVPQTWVVELFSNVKNKGLKQIRWTESVPFTEEQLGTLVFAKPCGTSTITGEHFFAAVEALSSTATDPPLPLMLEPYQDALKLGQLRKHG</sequence>
<evidence type="ECO:0000313" key="4">
    <source>
        <dbReference type="EMBL" id="OIW24958.1"/>
    </source>
</evidence>
<feature type="compositionally biased region" description="Basic and acidic residues" evidence="2">
    <location>
        <begin position="55"/>
        <end position="65"/>
    </location>
</feature>
<dbReference type="PANTHER" id="PTHR43690:SF18">
    <property type="entry name" value="INSULIN-DEGRADING ENZYME-RELATED"/>
    <property type="match status" value="1"/>
</dbReference>
<evidence type="ECO:0000313" key="5">
    <source>
        <dbReference type="Proteomes" id="UP000182658"/>
    </source>
</evidence>
<dbReference type="GO" id="GO:0004222">
    <property type="term" value="F:metalloendopeptidase activity"/>
    <property type="evidence" value="ECO:0007669"/>
    <property type="project" value="TreeGrafter"/>
</dbReference>
<dbReference type="InterPro" id="IPR007863">
    <property type="entry name" value="Peptidase_M16_C"/>
</dbReference>
<evidence type="ECO:0000259" key="3">
    <source>
        <dbReference type="Pfam" id="PF05193"/>
    </source>
</evidence>
<dbReference type="EMBL" id="KV875102">
    <property type="protein sequence ID" value="OIW24958.1"/>
    <property type="molecule type" value="Genomic_DNA"/>
</dbReference>
<feature type="compositionally biased region" description="Acidic residues" evidence="2">
    <location>
        <begin position="37"/>
        <end position="54"/>
    </location>
</feature>
<feature type="compositionally biased region" description="Basic residues" evidence="2">
    <location>
        <begin position="23"/>
        <end position="32"/>
    </location>
</feature>
<feature type="domain" description="Peptidase M16 C-terminal" evidence="3">
    <location>
        <begin position="219"/>
        <end position="274"/>
    </location>
</feature>
<dbReference type="OrthoDB" id="952271at2759"/>
<evidence type="ECO:0000256" key="1">
    <source>
        <dbReference type="ARBA" id="ARBA00022723"/>
    </source>
</evidence>
<dbReference type="Proteomes" id="UP000182658">
    <property type="component" value="Unassembled WGS sequence"/>
</dbReference>
<organism evidence="4 5">
    <name type="scientific">Coniochaeta ligniaria NRRL 30616</name>
    <dbReference type="NCBI Taxonomy" id="1408157"/>
    <lineage>
        <taxon>Eukaryota</taxon>
        <taxon>Fungi</taxon>
        <taxon>Dikarya</taxon>
        <taxon>Ascomycota</taxon>
        <taxon>Pezizomycotina</taxon>
        <taxon>Sordariomycetes</taxon>
        <taxon>Sordariomycetidae</taxon>
        <taxon>Coniochaetales</taxon>
        <taxon>Coniochaetaceae</taxon>
        <taxon>Coniochaeta</taxon>
    </lineage>
</organism>
<dbReference type="GO" id="GO:0043171">
    <property type="term" value="P:peptide catabolic process"/>
    <property type="evidence" value="ECO:0007669"/>
    <property type="project" value="TreeGrafter"/>
</dbReference>
<feature type="region of interest" description="Disordered" evidence="2">
    <location>
        <begin position="1"/>
        <end position="65"/>
    </location>
</feature>
<dbReference type="GO" id="GO:0051603">
    <property type="term" value="P:proteolysis involved in protein catabolic process"/>
    <property type="evidence" value="ECO:0007669"/>
    <property type="project" value="TreeGrafter"/>
</dbReference>
<keyword evidence="1" id="KW-0479">Metal-binding</keyword>
<dbReference type="STRING" id="1408157.A0A1J7IBX2"/>
<dbReference type="GO" id="GO:0005829">
    <property type="term" value="C:cytosol"/>
    <property type="evidence" value="ECO:0007669"/>
    <property type="project" value="TreeGrafter"/>
</dbReference>
<dbReference type="Gene3D" id="3.30.830.10">
    <property type="entry name" value="Metalloenzyme, LuxS/M16 peptidase-like"/>
    <property type="match status" value="1"/>
</dbReference>
<evidence type="ECO:0000256" key="2">
    <source>
        <dbReference type="SAM" id="MobiDB-lite"/>
    </source>
</evidence>